<evidence type="ECO:0000313" key="8">
    <source>
        <dbReference type="Proteomes" id="UP000507470"/>
    </source>
</evidence>
<dbReference type="Gene3D" id="3.10.100.10">
    <property type="entry name" value="Mannose-Binding Protein A, subunit A"/>
    <property type="match status" value="2"/>
</dbReference>
<dbReference type="PROSITE" id="PS50041">
    <property type="entry name" value="C_TYPE_LECTIN_2"/>
    <property type="match status" value="2"/>
</dbReference>
<gene>
    <name evidence="7" type="ORF">MCOR_8509</name>
</gene>
<protein>
    <recommendedName>
        <fullName evidence="6">C-type lectin domain-containing protein</fullName>
    </recommendedName>
</protein>
<keyword evidence="8" id="KW-1185">Reference proteome</keyword>
<dbReference type="Proteomes" id="UP000507470">
    <property type="component" value="Unassembled WGS sequence"/>
</dbReference>
<dbReference type="PANTHER" id="PTHR46490:SF6">
    <property type="entry name" value="ASIALOGLYCOPROTEIN RECEPTOR 1-LIKE-RELATED"/>
    <property type="match status" value="1"/>
</dbReference>
<accession>A0A6J8AJS8</accession>
<dbReference type="GO" id="GO:0030246">
    <property type="term" value="F:carbohydrate binding"/>
    <property type="evidence" value="ECO:0007669"/>
    <property type="project" value="UniProtKB-KW"/>
</dbReference>
<dbReference type="OrthoDB" id="6149176at2759"/>
<dbReference type="EMBL" id="CACVKT020001577">
    <property type="protein sequence ID" value="CAC5369267.1"/>
    <property type="molecule type" value="Genomic_DNA"/>
</dbReference>
<feature type="signal peptide" evidence="5">
    <location>
        <begin position="1"/>
        <end position="25"/>
    </location>
</feature>
<feature type="transmembrane region" description="Helical" evidence="4">
    <location>
        <begin position="427"/>
        <end position="450"/>
    </location>
</feature>
<reference evidence="7 8" key="1">
    <citation type="submission" date="2020-06" db="EMBL/GenBank/DDBJ databases">
        <authorList>
            <person name="Li R."/>
            <person name="Bekaert M."/>
        </authorList>
    </citation>
    <scope>NUCLEOTIDE SEQUENCE [LARGE SCALE GENOMIC DNA]</scope>
    <source>
        <strain evidence="8">wild</strain>
    </source>
</reference>
<feature type="chain" id="PRO_5026857600" description="C-type lectin domain-containing protein" evidence="5">
    <location>
        <begin position="26"/>
        <end position="453"/>
    </location>
</feature>
<dbReference type="InterPro" id="IPR016187">
    <property type="entry name" value="CTDL_fold"/>
</dbReference>
<evidence type="ECO:0000256" key="5">
    <source>
        <dbReference type="SAM" id="SignalP"/>
    </source>
</evidence>
<keyword evidence="5" id="KW-0732">Signal</keyword>
<feature type="domain" description="C-type lectin" evidence="6">
    <location>
        <begin position="155"/>
        <end position="273"/>
    </location>
</feature>
<dbReference type="AlphaFoldDB" id="A0A6J8AJS8"/>
<keyword evidence="3" id="KW-0325">Glycoprotein</keyword>
<dbReference type="InterPro" id="IPR016186">
    <property type="entry name" value="C-type_lectin-like/link_sf"/>
</dbReference>
<dbReference type="PANTHER" id="PTHR46490">
    <property type="entry name" value="C-TYPE LECTIN DOMAIN FAMILY 12 MEMBER A-RELATED"/>
    <property type="match status" value="1"/>
</dbReference>
<evidence type="ECO:0000256" key="3">
    <source>
        <dbReference type="ARBA" id="ARBA00023180"/>
    </source>
</evidence>
<name>A0A6J8AJS8_MYTCO</name>
<feature type="domain" description="C-type lectin" evidence="6">
    <location>
        <begin position="30"/>
        <end position="137"/>
    </location>
</feature>
<evidence type="ECO:0000313" key="7">
    <source>
        <dbReference type="EMBL" id="CAC5369267.1"/>
    </source>
</evidence>
<dbReference type="SMART" id="SM00034">
    <property type="entry name" value="CLECT"/>
    <property type="match status" value="2"/>
</dbReference>
<sequence length="453" mass="50790">MMKGFIFLFPFGLLFVNGTFTCTESDWVLDGSKCYKIILGSPMNGQARCSNEDPNAVLMLAPSKEVATNLVGVLLSEDKIWVGLRFRNGTEWIWDDGSTEIVIWGRQPKVPQLCISVWEDGDMCDRYCYSTEGLICQKEINGSGFCENGWTMFGTLGLCYKRLRRSNSGVNFRDARTICNKENASIMMPKSKSEARTIATSLDCGSKFCWVGITDFDADHTYTWEDGTEESQSNLYFRSSEPDNRHQDYICAYIQNSIFYNGECTEIQRVICEIDAIDNSPTTTAIHFSTEMEDTPAYIQTTVPSSEIKISASTITEVSTSLDSTPLSGSPSKGSGTEINTKYIDKTTEHKYTEQVENVTIIQRKFPVPTVSAYEARCITKCKSDSSQYTNGSVDASRDYLYRVDKKSLSSYRRLHYSAPDSRKSSFYIGSGGIAFLVIFGLFILMLDVLPKT</sequence>
<organism evidence="7 8">
    <name type="scientific">Mytilus coruscus</name>
    <name type="common">Sea mussel</name>
    <dbReference type="NCBI Taxonomy" id="42192"/>
    <lineage>
        <taxon>Eukaryota</taxon>
        <taxon>Metazoa</taxon>
        <taxon>Spiralia</taxon>
        <taxon>Lophotrochozoa</taxon>
        <taxon>Mollusca</taxon>
        <taxon>Bivalvia</taxon>
        <taxon>Autobranchia</taxon>
        <taxon>Pteriomorphia</taxon>
        <taxon>Mytilida</taxon>
        <taxon>Mytiloidea</taxon>
        <taxon>Mytilidae</taxon>
        <taxon>Mytilinae</taxon>
        <taxon>Mytilus</taxon>
    </lineage>
</organism>
<evidence type="ECO:0000256" key="4">
    <source>
        <dbReference type="SAM" id="Phobius"/>
    </source>
</evidence>
<proteinExistence type="predicted"/>
<evidence type="ECO:0000256" key="2">
    <source>
        <dbReference type="ARBA" id="ARBA00023157"/>
    </source>
</evidence>
<dbReference type="InterPro" id="IPR052309">
    <property type="entry name" value="C-type_Lectin_Domain_Fam1"/>
</dbReference>
<dbReference type="InterPro" id="IPR001304">
    <property type="entry name" value="C-type_lectin-like"/>
</dbReference>
<keyword evidence="4" id="KW-1133">Transmembrane helix</keyword>
<dbReference type="Pfam" id="PF00059">
    <property type="entry name" value="Lectin_C"/>
    <property type="match status" value="2"/>
</dbReference>
<dbReference type="SUPFAM" id="SSF56436">
    <property type="entry name" value="C-type lectin-like"/>
    <property type="match status" value="2"/>
</dbReference>
<evidence type="ECO:0000259" key="6">
    <source>
        <dbReference type="PROSITE" id="PS50041"/>
    </source>
</evidence>
<evidence type="ECO:0000256" key="1">
    <source>
        <dbReference type="ARBA" id="ARBA00022734"/>
    </source>
</evidence>
<keyword evidence="1" id="KW-0430">Lectin</keyword>
<dbReference type="CDD" id="cd00037">
    <property type="entry name" value="CLECT"/>
    <property type="match status" value="2"/>
</dbReference>
<keyword evidence="4" id="KW-0472">Membrane</keyword>
<keyword evidence="2" id="KW-1015">Disulfide bond</keyword>
<keyword evidence="4" id="KW-0812">Transmembrane</keyword>